<name>A0ACC1HJ39_9FUNG</name>
<dbReference type="Proteomes" id="UP001145114">
    <property type="component" value="Unassembled WGS sequence"/>
</dbReference>
<evidence type="ECO:0000313" key="1">
    <source>
        <dbReference type="EMBL" id="KAJ1674314.1"/>
    </source>
</evidence>
<protein>
    <submittedName>
        <fullName evidence="1">Elongator subunit elp2</fullName>
    </submittedName>
</protein>
<accession>A0ACC1HJ39</accession>
<keyword evidence="2" id="KW-1185">Reference proteome</keyword>
<organism evidence="1 2">
    <name type="scientific">Spiromyces aspiralis</name>
    <dbReference type="NCBI Taxonomy" id="68401"/>
    <lineage>
        <taxon>Eukaryota</taxon>
        <taxon>Fungi</taxon>
        <taxon>Fungi incertae sedis</taxon>
        <taxon>Zoopagomycota</taxon>
        <taxon>Kickxellomycotina</taxon>
        <taxon>Kickxellomycetes</taxon>
        <taxon>Kickxellales</taxon>
        <taxon>Kickxellaceae</taxon>
        <taxon>Spiromyces</taxon>
    </lineage>
</organism>
<evidence type="ECO:0000313" key="2">
    <source>
        <dbReference type="Proteomes" id="UP001145114"/>
    </source>
</evidence>
<gene>
    <name evidence="1" type="primary">ELP2</name>
    <name evidence="1" type="ORF">EV182_003529</name>
</gene>
<sequence>MTVALSYLPNSGDASPGRRNRMIVLATGNTDLKIHIYVLEQGGEDATPRFVKATSLSGHEDWVTDLSFYTHLPAMESRGQNSTIDHWRAGDVVLASASQDKIVRLWRFTPVASITKGPENSGGQTKEDKTQAMIDALAAAALGEQDERGTVQLSTRAHAFCVGRGMESEKQYTVSLDALLTGHDNWVHSVKWLRDGPAPKLLTASADQSAIVWYPDPNVGVWSSEARLGEVGGATGGFLGADWNTSGTAVLANGYHGTFHLWRKRTDEGRDAGSQDMATSEAARWVPDVSISGHYESVQDVCWEPNSGRYLLSLSLDQTARVFAPWVAGDSAPTGSSRDGQSRGWHEIARPQIHGYDLRCAAFVSSTRYISGADEKVVRVFEATQGYVDAIDQLSAGDTTLSGTGEMLPRGASLPALGLSNKAIDSVTPINGQGVPTEDGGEEQSIDYIRRQTHIDHDVIDPFHQSPLHPIHPPLEEALLRSTLWPEIDKLYGHPYEIFSVAVSNDAQWAATACKAAKETHAGIRIYSTRNWKQPTDPETNAAVKPLLSHSLTITRLRFSPNDEFLLSVSRDRAWSLFRRTPDCPGGYPYCLFMRADKAHTRIIWDSAWTHDGRAFVTASRDKTVKVWATPMPECPGAMGEQPAAPPKPAATIKLPDAVVSADFAPARTPAGGYCLAVGLENGRILLLGSTPSDKDDNTDLKTWSLLREIDPQIAHVSMIHRLSWRSLKASNSVNGESWYLASASDDQTVRIYSISF</sequence>
<proteinExistence type="predicted"/>
<dbReference type="EMBL" id="JAMZIH010006072">
    <property type="protein sequence ID" value="KAJ1674314.1"/>
    <property type="molecule type" value="Genomic_DNA"/>
</dbReference>
<reference evidence="1" key="1">
    <citation type="submission" date="2022-06" db="EMBL/GenBank/DDBJ databases">
        <title>Phylogenomic reconstructions and comparative analyses of Kickxellomycotina fungi.</title>
        <authorList>
            <person name="Reynolds N.K."/>
            <person name="Stajich J.E."/>
            <person name="Barry K."/>
            <person name="Grigoriev I.V."/>
            <person name="Crous P."/>
            <person name="Smith M.E."/>
        </authorList>
    </citation>
    <scope>NUCLEOTIDE SEQUENCE</scope>
    <source>
        <strain evidence="1">RSA 2271</strain>
    </source>
</reference>
<comment type="caution">
    <text evidence="1">The sequence shown here is derived from an EMBL/GenBank/DDBJ whole genome shotgun (WGS) entry which is preliminary data.</text>
</comment>